<evidence type="ECO:0000256" key="1">
    <source>
        <dbReference type="ARBA" id="ARBA00022553"/>
    </source>
</evidence>
<dbReference type="OrthoDB" id="4062651at2759"/>
<protein>
    <submittedName>
        <fullName evidence="8">STYKc</fullName>
    </submittedName>
</protein>
<dbReference type="AlphaFoldDB" id="A0A9E7FCN6"/>
<evidence type="ECO:0000256" key="2">
    <source>
        <dbReference type="ARBA" id="ARBA00022679"/>
    </source>
</evidence>
<keyword evidence="2" id="KW-0808">Transferase</keyword>
<evidence type="ECO:0000313" key="8">
    <source>
        <dbReference type="EMBL" id="URD93874.1"/>
    </source>
</evidence>
<dbReference type="InterPro" id="IPR008266">
    <property type="entry name" value="Tyr_kinase_AS"/>
</dbReference>
<proteinExistence type="predicted"/>
<dbReference type="GO" id="GO:0004713">
    <property type="term" value="F:protein tyrosine kinase activity"/>
    <property type="evidence" value="ECO:0007669"/>
    <property type="project" value="InterPro"/>
</dbReference>
<evidence type="ECO:0000256" key="4">
    <source>
        <dbReference type="ARBA" id="ARBA00022777"/>
    </source>
</evidence>
<dbReference type="InterPro" id="IPR000719">
    <property type="entry name" value="Prot_kinase_dom"/>
</dbReference>
<dbReference type="InterPro" id="IPR052101">
    <property type="entry name" value="Plant_StressResp_Kinase"/>
</dbReference>
<dbReference type="EMBL" id="CP097505">
    <property type="protein sequence ID" value="URD93874.1"/>
    <property type="molecule type" value="Genomic_DNA"/>
</dbReference>
<dbReference type="Pfam" id="PF07714">
    <property type="entry name" value="PK_Tyr_Ser-Thr"/>
    <property type="match status" value="1"/>
</dbReference>
<dbReference type="Proteomes" id="UP001055439">
    <property type="component" value="Chromosome 3"/>
</dbReference>
<dbReference type="PROSITE" id="PS50011">
    <property type="entry name" value="PROTEIN_KINASE_DOM"/>
    <property type="match status" value="1"/>
</dbReference>
<evidence type="ECO:0000256" key="3">
    <source>
        <dbReference type="ARBA" id="ARBA00022741"/>
    </source>
</evidence>
<dbReference type="SMART" id="SM00219">
    <property type="entry name" value="TyrKc"/>
    <property type="match status" value="1"/>
</dbReference>
<evidence type="ECO:0000256" key="5">
    <source>
        <dbReference type="ARBA" id="ARBA00022840"/>
    </source>
</evidence>
<keyword evidence="3" id="KW-0547">Nucleotide-binding</keyword>
<dbReference type="PANTHER" id="PTHR47983">
    <property type="entry name" value="PTO-INTERACTING PROTEIN 1-LIKE"/>
    <property type="match status" value="1"/>
</dbReference>
<dbReference type="SUPFAM" id="SSF56112">
    <property type="entry name" value="Protein kinase-like (PK-like)"/>
    <property type="match status" value="1"/>
</dbReference>
<dbReference type="PANTHER" id="PTHR47983:SF3">
    <property type="entry name" value="OS05G0135800 PROTEIN"/>
    <property type="match status" value="1"/>
</dbReference>
<dbReference type="Gene3D" id="1.10.510.10">
    <property type="entry name" value="Transferase(Phosphotransferase) domain 1"/>
    <property type="match status" value="1"/>
</dbReference>
<evidence type="ECO:0000313" key="9">
    <source>
        <dbReference type="Proteomes" id="UP001055439"/>
    </source>
</evidence>
<accession>A0A9E7FCN6</accession>
<name>A0A9E7FCN6_9LILI</name>
<evidence type="ECO:0000256" key="6">
    <source>
        <dbReference type="SAM" id="MobiDB-lite"/>
    </source>
</evidence>
<reference evidence="8" key="1">
    <citation type="submission" date="2022-05" db="EMBL/GenBank/DDBJ databases">
        <title>The Musa troglodytarum L. genome provides insights into the mechanism of non-climacteric behaviour and enrichment of carotenoids.</title>
        <authorList>
            <person name="Wang J."/>
        </authorList>
    </citation>
    <scope>NUCLEOTIDE SEQUENCE</scope>
    <source>
        <tissue evidence="8">Leaf</tissue>
    </source>
</reference>
<keyword evidence="9" id="KW-1185">Reference proteome</keyword>
<dbReference type="Gene3D" id="3.30.200.20">
    <property type="entry name" value="Phosphorylase Kinase, domain 1"/>
    <property type="match status" value="1"/>
</dbReference>
<gene>
    <name evidence="8" type="ORF">MUK42_01017</name>
</gene>
<feature type="domain" description="Protein kinase" evidence="7">
    <location>
        <begin position="183"/>
        <end position="463"/>
    </location>
</feature>
<keyword evidence="1" id="KW-0597">Phosphoprotein</keyword>
<dbReference type="InterPro" id="IPR020635">
    <property type="entry name" value="Tyr_kinase_cat_dom"/>
</dbReference>
<dbReference type="FunFam" id="1.10.510.10:FF:000195">
    <property type="entry name" value="pto-interacting protein 1"/>
    <property type="match status" value="1"/>
</dbReference>
<evidence type="ECO:0000259" key="7">
    <source>
        <dbReference type="PROSITE" id="PS50011"/>
    </source>
</evidence>
<feature type="region of interest" description="Disordered" evidence="6">
    <location>
        <begin position="50"/>
        <end position="81"/>
    </location>
</feature>
<organism evidence="8 9">
    <name type="scientific">Musa troglodytarum</name>
    <name type="common">fe'i banana</name>
    <dbReference type="NCBI Taxonomy" id="320322"/>
    <lineage>
        <taxon>Eukaryota</taxon>
        <taxon>Viridiplantae</taxon>
        <taxon>Streptophyta</taxon>
        <taxon>Embryophyta</taxon>
        <taxon>Tracheophyta</taxon>
        <taxon>Spermatophyta</taxon>
        <taxon>Magnoliopsida</taxon>
        <taxon>Liliopsida</taxon>
        <taxon>Zingiberales</taxon>
        <taxon>Musaceae</taxon>
        <taxon>Musa</taxon>
    </lineage>
</organism>
<dbReference type="InterPro" id="IPR001245">
    <property type="entry name" value="Ser-Thr/Tyr_kinase_cat_dom"/>
</dbReference>
<keyword evidence="5" id="KW-0067">ATP-binding</keyword>
<sequence>MRGTHPSQQRGGDATPPWAVDLNLELPVDGWLAHGGVTGTRTGYERKVIKGPTHDPAVPLASQYAPCDSGEASSPLSRTPRHLLPCETSLDSARFDGAQTLFSSLPPSGRGQSSLEELLCRLNYDKRDEGKKRTLSNWFLGEGHDGARHASNFASNSAQLVIMEPNVVPAIPVDEIKEATKNFSNETYVGESSYARIYCGTLRNGHKSTIKRLDATKQPDGVFLAQVSMMSRLQHENLVELFGYCIDGSLRILAYEYANIGSLHDILHGQKGVEGAKPGPVLSWIQRVKIAAGAAKGLEYLHKKTKPPLTHRDIRSSNILLFDNDVAKIGDFGLSYHASDTASHLRSTQLIGTFVYTAPEFALTGQLTSKSDVYSFGVVLLELLTGRKPLDRSLPRGQKSLVTWASNRLTKDEVGEIIDERLGGQYPHESVAKFAKIAASCLQYEADDRPNMSVVVEALQTLLIMQ</sequence>
<dbReference type="PROSITE" id="PS00109">
    <property type="entry name" value="PROTEIN_KINASE_TYR"/>
    <property type="match status" value="1"/>
</dbReference>
<dbReference type="GO" id="GO:0005524">
    <property type="term" value="F:ATP binding"/>
    <property type="evidence" value="ECO:0007669"/>
    <property type="project" value="UniProtKB-KW"/>
</dbReference>
<dbReference type="InterPro" id="IPR011009">
    <property type="entry name" value="Kinase-like_dom_sf"/>
</dbReference>
<keyword evidence="4" id="KW-0418">Kinase</keyword>